<dbReference type="RefSeq" id="WP_313834657.1">
    <property type="nucleotide sequence ID" value="NZ_JAQOUE010000002.1"/>
</dbReference>
<dbReference type="SUPFAM" id="SSF51182">
    <property type="entry name" value="RmlC-like cupins"/>
    <property type="match status" value="1"/>
</dbReference>
<dbReference type="InterPro" id="IPR014710">
    <property type="entry name" value="RmlC-like_jellyroll"/>
</dbReference>
<evidence type="ECO:0000256" key="5">
    <source>
        <dbReference type="RuleBase" id="RU364069"/>
    </source>
</evidence>
<comment type="similarity">
    <text evidence="5">Belongs to the dTDP-4-dehydrorhamnose 3,5-epimerase family.</text>
</comment>
<evidence type="ECO:0000256" key="3">
    <source>
        <dbReference type="ARBA" id="ARBA00012098"/>
    </source>
</evidence>
<dbReference type="GO" id="GO:0008830">
    <property type="term" value="F:dTDP-4-dehydrorhamnose 3,5-epimerase activity"/>
    <property type="evidence" value="ECO:0007669"/>
    <property type="project" value="UniProtKB-EC"/>
</dbReference>
<evidence type="ECO:0000313" key="7">
    <source>
        <dbReference type="Proteomes" id="UP001250932"/>
    </source>
</evidence>
<sequence length="187" mass="21384">MKIVETRLPGVLRIEPQVFGDSRGLFFETWQANRYQKADISGPFVQSNFAQSQRDVIRGLHYQLKHPQGKLVWVTRGEIFDVVVDIRVGSPTFGQWVGEELSDVNHVQLYIPPGFAHGYGVISEIADVQYLCTDFYEPNDEYGIRWDDEMLKITWPISAPTVSEKDRLLPNLKDVSKTTLPLFDLSP</sequence>
<dbReference type="NCBIfam" id="TIGR01221">
    <property type="entry name" value="rmlC"/>
    <property type="match status" value="1"/>
</dbReference>
<dbReference type="PANTHER" id="PTHR21047">
    <property type="entry name" value="DTDP-6-DEOXY-D-GLUCOSE-3,5 EPIMERASE"/>
    <property type="match status" value="1"/>
</dbReference>
<keyword evidence="7" id="KW-1185">Reference proteome</keyword>
<keyword evidence="5 6" id="KW-0413">Isomerase</keyword>
<dbReference type="Proteomes" id="UP001250932">
    <property type="component" value="Unassembled WGS sequence"/>
</dbReference>
<evidence type="ECO:0000256" key="1">
    <source>
        <dbReference type="ARBA" id="ARBA00001298"/>
    </source>
</evidence>
<evidence type="ECO:0000313" key="6">
    <source>
        <dbReference type="EMBL" id="MDT7044071.1"/>
    </source>
</evidence>
<dbReference type="PANTHER" id="PTHR21047:SF2">
    <property type="entry name" value="THYMIDINE DIPHOSPHO-4-KETO-RHAMNOSE 3,5-EPIMERASE"/>
    <property type="match status" value="1"/>
</dbReference>
<gene>
    <name evidence="6" type="primary">rfbC</name>
    <name evidence="6" type="ORF">PPG34_17100</name>
</gene>
<comment type="catalytic activity">
    <reaction evidence="1 5">
        <text>dTDP-4-dehydro-6-deoxy-alpha-D-glucose = dTDP-4-dehydro-beta-L-rhamnose</text>
        <dbReference type="Rhea" id="RHEA:16969"/>
        <dbReference type="ChEBI" id="CHEBI:57649"/>
        <dbReference type="ChEBI" id="CHEBI:62830"/>
        <dbReference type="EC" id="5.1.3.13"/>
    </reaction>
</comment>
<dbReference type="CDD" id="cd00438">
    <property type="entry name" value="cupin_RmlC"/>
    <property type="match status" value="1"/>
</dbReference>
<name>A0ABU3KCF1_9BACT</name>
<organism evidence="6 7">
    <name type="scientific">Candidatus Nitronereus thalassa</name>
    <dbReference type="NCBI Taxonomy" id="3020898"/>
    <lineage>
        <taxon>Bacteria</taxon>
        <taxon>Pseudomonadati</taxon>
        <taxon>Nitrospirota</taxon>
        <taxon>Nitrospiria</taxon>
        <taxon>Nitrospirales</taxon>
        <taxon>Nitrospiraceae</taxon>
        <taxon>Candidatus Nitronereus</taxon>
    </lineage>
</organism>
<protein>
    <recommendedName>
        <fullName evidence="4 5">dTDP-4-dehydrorhamnose 3,5-epimerase</fullName>
        <ecNumber evidence="3 5">5.1.3.13</ecNumber>
    </recommendedName>
    <alternativeName>
        <fullName evidence="5">Thymidine diphospho-4-keto-rhamnose 3,5-epimerase</fullName>
    </alternativeName>
</protein>
<dbReference type="Gene3D" id="2.60.120.10">
    <property type="entry name" value="Jelly Rolls"/>
    <property type="match status" value="1"/>
</dbReference>
<accession>A0ABU3KCF1</accession>
<evidence type="ECO:0000256" key="2">
    <source>
        <dbReference type="ARBA" id="ARBA00001997"/>
    </source>
</evidence>
<comment type="subunit">
    <text evidence="5">Homodimer.</text>
</comment>
<dbReference type="EMBL" id="JAQOUE010000002">
    <property type="protein sequence ID" value="MDT7044071.1"/>
    <property type="molecule type" value="Genomic_DNA"/>
</dbReference>
<comment type="caution">
    <text evidence="6">The sequence shown here is derived from an EMBL/GenBank/DDBJ whole genome shotgun (WGS) entry which is preliminary data.</text>
</comment>
<evidence type="ECO:0000256" key="4">
    <source>
        <dbReference type="ARBA" id="ARBA00019595"/>
    </source>
</evidence>
<dbReference type="InterPro" id="IPR000888">
    <property type="entry name" value="RmlC-like"/>
</dbReference>
<reference evidence="6 7" key="1">
    <citation type="journal article" date="2023" name="ISME J.">
        <title>Cultivation and genomic characterization of novel and ubiquitous marine nitrite-oxidizing bacteria from the Nitrospirales.</title>
        <authorList>
            <person name="Mueller A.J."/>
            <person name="Daebeler A."/>
            <person name="Herbold C.W."/>
            <person name="Kirkegaard R.H."/>
            <person name="Daims H."/>
        </authorList>
    </citation>
    <scope>NUCLEOTIDE SEQUENCE [LARGE SCALE GENOMIC DNA]</scope>
    <source>
        <strain evidence="6 7">EB</strain>
    </source>
</reference>
<comment type="pathway">
    <text evidence="5">Carbohydrate biosynthesis; dTDP-L-rhamnose biosynthesis.</text>
</comment>
<dbReference type="InterPro" id="IPR011051">
    <property type="entry name" value="RmlC_Cupin_sf"/>
</dbReference>
<proteinExistence type="inferred from homology"/>
<comment type="function">
    <text evidence="2 5">Catalyzes the epimerization of the C3' and C5'positions of dTDP-6-deoxy-D-xylo-4-hexulose, forming dTDP-6-deoxy-L-lyxo-4-hexulose.</text>
</comment>
<dbReference type="EC" id="5.1.3.13" evidence="3 5"/>
<dbReference type="Pfam" id="PF00908">
    <property type="entry name" value="dTDP_sugar_isom"/>
    <property type="match status" value="1"/>
</dbReference>